<comment type="PTM">
    <text evidence="9">Sulfation is important for activity and for the binding to a putative membrane receptor.</text>
</comment>
<proteinExistence type="inferred from homology"/>
<evidence type="ECO:0000256" key="3">
    <source>
        <dbReference type="ARBA" id="ARBA00022473"/>
    </source>
</evidence>
<evidence type="ECO:0000256" key="4">
    <source>
        <dbReference type="ARBA" id="ARBA00022525"/>
    </source>
</evidence>
<evidence type="ECO:0000256" key="9">
    <source>
        <dbReference type="RuleBase" id="RU368031"/>
    </source>
</evidence>
<gene>
    <name evidence="10" type="ORF">LITE_LOCUS22663</name>
</gene>
<dbReference type="GO" id="GO:0008083">
    <property type="term" value="F:growth factor activity"/>
    <property type="evidence" value="ECO:0007669"/>
    <property type="project" value="UniProtKB-UniRule"/>
</dbReference>
<dbReference type="PROSITE" id="PS51257">
    <property type="entry name" value="PROKAR_LIPOPROTEIN"/>
    <property type="match status" value="1"/>
</dbReference>
<keyword evidence="11" id="KW-1185">Reference proteome</keyword>
<sequence length="113" mass="12196">MASTKVIATLFMAALLLSSCGATSRPGPAEAPDVVVVPAEVTTSEESYEGHTFDPMIDRLDPASFAASTSHKLVDGHDTVEQDLCEGLGENDCLTRRTLEAHLDYIYTQEHNN</sequence>
<accession>A0AAV0L9L2</accession>
<protein>
    <recommendedName>
        <fullName evidence="9">Phytosulfokine</fullName>
    </recommendedName>
    <component>
        <recommendedName>
            <fullName evidence="9">Phytosulfokine-alpha</fullName>
            <shortName evidence="9">PSK-alpha</shortName>
            <shortName evidence="9">Phytosulfokine-a</shortName>
        </recommendedName>
    </component>
    <component>
        <recommendedName>
            <fullName evidence="9">Phytosulfokine-beta</fullName>
            <shortName evidence="9">PSK-beta</shortName>
            <shortName evidence="9">Phytosulfokine-b</shortName>
        </recommendedName>
    </component>
</protein>
<dbReference type="Pfam" id="PF06404">
    <property type="entry name" value="PSK"/>
    <property type="match status" value="1"/>
</dbReference>
<evidence type="ECO:0000256" key="5">
    <source>
        <dbReference type="ARBA" id="ARBA00022641"/>
    </source>
</evidence>
<feature type="signal peptide" evidence="9">
    <location>
        <begin position="1"/>
        <end position="22"/>
    </location>
</feature>
<dbReference type="Proteomes" id="UP001154282">
    <property type="component" value="Unassembled WGS sequence"/>
</dbReference>
<dbReference type="PANTHER" id="PTHR33285:SF55">
    <property type="entry name" value="PHYTOSULFOKINES 3"/>
    <property type="match status" value="1"/>
</dbReference>
<dbReference type="PANTHER" id="PTHR33285">
    <property type="entry name" value="PHYTOSULFOKINES 3"/>
    <property type="match status" value="1"/>
</dbReference>
<comment type="caution">
    <text evidence="10">The sequence shown here is derived from an EMBL/GenBank/DDBJ whole genome shotgun (WGS) entry which is preliminary data.</text>
</comment>
<evidence type="ECO:0000256" key="1">
    <source>
        <dbReference type="ARBA" id="ARBA00004613"/>
    </source>
</evidence>
<comment type="function">
    <text evidence="9">Promotes plant cell differentiation, organogenesis and somatic embryogenesis as well as cell proliferation.</text>
</comment>
<keyword evidence="5 9" id="KW-0765">Sulfation</keyword>
<feature type="chain" id="PRO_5043110842" description="Phytosulfokine" evidence="9">
    <location>
        <begin position="23"/>
        <end position="113"/>
    </location>
</feature>
<comment type="PTM">
    <text evidence="9">PSK-alpha is produced by endopeptidase digestion. PSK-beta is produced from PSK-alpha by exopeptidase digestion.</text>
</comment>
<evidence type="ECO:0000256" key="7">
    <source>
        <dbReference type="ARBA" id="ARBA00022782"/>
    </source>
</evidence>
<name>A0AAV0L9L2_9ROSI</name>
<keyword evidence="4 9" id="KW-0964">Secreted</keyword>
<evidence type="ECO:0000256" key="6">
    <source>
        <dbReference type="ARBA" id="ARBA00022729"/>
    </source>
</evidence>
<reference evidence="10" key="1">
    <citation type="submission" date="2022-08" db="EMBL/GenBank/DDBJ databases">
        <authorList>
            <person name="Gutierrez-Valencia J."/>
        </authorList>
    </citation>
    <scope>NUCLEOTIDE SEQUENCE</scope>
</reference>
<evidence type="ECO:0000313" key="11">
    <source>
        <dbReference type="Proteomes" id="UP001154282"/>
    </source>
</evidence>
<comment type="similarity">
    <text evidence="2 9">Belongs to the phytosulfokine family.</text>
</comment>
<evidence type="ECO:0000256" key="2">
    <source>
        <dbReference type="ARBA" id="ARBA00010781"/>
    </source>
</evidence>
<comment type="subcellular location">
    <subcellularLocation>
        <location evidence="1 9">Secreted</location>
    </subcellularLocation>
</comment>
<dbReference type="EMBL" id="CAMGYJ010000006">
    <property type="protein sequence ID" value="CAI0430562.1"/>
    <property type="molecule type" value="Genomic_DNA"/>
</dbReference>
<dbReference type="InterPro" id="IPR009438">
    <property type="entry name" value="Phytosulfokine"/>
</dbReference>
<evidence type="ECO:0000256" key="8">
    <source>
        <dbReference type="ARBA" id="ARBA00023030"/>
    </source>
</evidence>
<dbReference type="GO" id="GO:0005576">
    <property type="term" value="C:extracellular region"/>
    <property type="evidence" value="ECO:0007669"/>
    <property type="project" value="UniProtKB-SubCell"/>
</dbReference>
<keyword evidence="7 9" id="KW-0221">Differentiation</keyword>
<dbReference type="GO" id="GO:0030154">
    <property type="term" value="P:cell differentiation"/>
    <property type="evidence" value="ECO:0007669"/>
    <property type="project" value="UniProtKB-UniRule"/>
</dbReference>
<keyword evidence="3 9" id="KW-0217">Developmental protein</keyword>
<keyword evidence="6 9" id="KW-0732">Signal</keyword>
<dbReference type="AlphaFoldDB" id="A0AAV0L9L2"/>
<evidence type="ECO:0000313" key="10">
    <source>
        <dbReference type="EMBL" id="CAI0430562.1"/>
    </source>
</evidence>
<dbReference type="GO" id="GO:0008283">
    <property type="term" value="P:cell population proliferation"/>
    <property type="evidence" value="ECO:0007669"/>
    <property type="project" value="UniProtKB-UniRule"/>
</dbReference>
<organism evidence="10 11">
    <name type="scientific">Linum tenue</name>
    <dbReference type="NCBI Taxonomy" id="586396"/>
    <lineage>
        <taxon>Eukaryota</taxon>
        <taxon>Viridiplantae</taxon>
        <taxon>Streptophyta</taxon>
        <taxon>Embryophyta</taxon>
        <taxon>Tracheophyta</taxon>
        <taxon>Spermatophyta</taxon>
        <taxon>Magnoliopsida</taxon>
        <taxon>eudicotyledons</taxon>
        <taxon>Gunneridae</taxon>
        <taxon>Pentapetalae</taxon>
        <taxon>rosids</taxon>
        <taxon>fabids</taxon>
        <taxon>Malpighiales</taxon>
        <taxon>Linaceae</taxon>
        <taxon>Linum</taxon>
    </lineage>
</organism>
<keyword evidence="8 9" id="KW-0339">Growth factor</keyword>